<keyword evidence="4" id="KW-1133">Transmembrane helix</keyword>
<proteinExistence type="inferred from homology"/>
<keyword evidence="7" id="KW-1185">Reference proteome</keyword>
<evidence type="ECO:0000313" key="7">
    <source>
        <dbReference type="Proteomes" id="UP000249720"/>
    </source>
</evidence>
<dbReference type="OrthoDB" id="9804152at2"/>
<comment type="caution">
    <text evidence="6">The sequence shown here is derived from an EMBL/GenBank/DDBJ whole genome shotgun (WGS) entry which is preliminary data.</text>
</comment>
<keyword evidence="5" id="KW-0472">Membrane</keyword>
<reference evidence="6 7" key="1">
    <citation type="submission" date="2018-06" db="EMBL/GenBank/DDBJ databases">
        <title>Genomic Encyclopedia of Archaeal and Bacterial Type Strains, Phase II (KMG-II): from individual species to whole genera.</title>
        <authorList>
            <person name="Goeker M."/>
        </authorList>
    </citation>
    <scope>NUCLEOTIDE SEQUENCE [LARGE SCALE GENOMIC DNA]</scope>
    <source>
        <strain evidence="6 7">DSM 23241</strain>
    </source>
</reference>
<dbReference type="SUPFAM" id="SSF140478">
    <property type="entry name" value="LemA-like"/>
    <property type="match status" value="1"/>
</dbReference>
<dbReference type="PANTHER" id="PTHR34478">
    <property type="entry name" value="PROTEIN LEMA"/>
    <property type="match status" value="1"/>
</dbReference>
<keyword evidence="3" id="KW-0812">Transmembrane</keyword>
<dbReference type="Pfam" id="PF04011">
    <property type="entry name" value="LemA"/>
    <property type="match status" value="1"/>
</dbReference>
<comment type="subcellular location">
    <subcellularLocation>
        <location evidence="1">Membrane</location>
        <topology evidence="1">Single-pass membrane protein</topology>
    </subcellularLocation>
</comment>
<dbReference type="AlphaFoldDB" id="A0A2W7S9E4"/>
<name>A0A2W7S9E4_9BACT</name>
<gene>
    <name evidence="6" type="ORF">LX80_01364</name>
</gene>
<organism evidence="6 7">
    <name type="scientific">Hydrotalea sandarakina</name>
    <dbReference type="NCBI Taxonomy" id="1004304"/>
    <lineage>
        <taxon>Bacteria</taxon>
        <taxon>Pseudomonadati</taxon>
        <taxon>Bacteroidota</taxon>
        <taxon>Chitinophagia</taxon>
        <taxon>Chitinophagales</taxon>
        <taxon>Chitinophagaceae</taxon>
        <taxon>Hydrotalea</taxon>
    </lineage>
</organism>
<dbReference type="Gene3D" id="1.20.1440.20">
    <property type="entry name" value="LemA-like domain"/>
    <property type="match status" value="1"/>
</dbReference>
<dbReference type="Proteomes" id="UP000249720">
    <property type="component" value="Unassembled WGS sequence"/>
</dbReference>
<evidence type="ECO:0000256" key="2">
    <source>
        <dbReference type="ARBA" id="ARBA00008854"/>
    </source>
</evidence>
<dbReference type="GO" id="GO:0016020">
    <property type="term" value="C:membrane"/>
    <property type="evidence" value="ECO:0007669"/>
    <property type="project" value="UniProtKB-SubCell"/>
</dbReference>
<protein>
    <submittedName>
        <fullName evidence="6">LemA protein</fullName>
    </submittedName>
</protein>
<evidence type="ECO:0000256" key="3">
    <source>
        <dbReference type="ARBA" id="ARBA00022692"/>
    </source>
</evidence>
<dbReference type="PROSITE" id="PS51257">
    <property type="entry name" value="PROKAR_LIPOPROTEIN"/>
    <property type="match status" value="1"/>
</dbReference>
<dbReference type="RefSeq" id="WP_111294538.1">
    <property type="nucleotide sequence ID" value="NZ_QKZV01000003.1"/>
</dbReference>
<evidence type="ECO:0000256" key="4">
    <source>
        <dbReference type="ARBA" id="ARBA00022989"/>
    </source>
</evidence>
<accession>A0A2W7S9E4</accession>
<sequence>MNSKTLTLIIIAAIILLLGGCGCNKYNGLVQGEQAVKQAWSNVETNYQRRTDLYNSVIKTIEGSANFEKSTLKEVIDARSKATSVNVDINDPQSLQKFQQAQGQLQGAFSRLMAVAEAYPNLKTTQAFQDFQAQIEGTENRINVARRDYNTAVNSYNLKVRTFPNNIFAAIFHFSEKPYYQADPGTEKAPDINFNIK</sequence>
<comment type="similarity">
    <text evidence="2">Belongs to the LemA family.</text>
</comment>
<dbReference type="PANTHER" id="PTHR34478:SF2">
    <property type="entry name" value="MEMBRANE PROTEIN"/>
    <property type="match status" value="1"/>
</dbReference>
<evidence type="ECO:0000256" key="1">
    <source>
        <dbReference type="ARBA" id="ARBA00004167"/>
    </source>
</evidence>
<evidence type="ECO:0000256" key="5">
    <source>
        <dbReference type="ARBA" id="ARBA00023136"/>
    </source>
</evidence>
<dbReference type="InterPro" id="IPR023353">
    <property type="entry name" value="LemA-like_dom_sf"/>
</dbReference>
<dbReference type="InterPro" id="IPR007156">
    <property type="entry name" value="MamQ_LemA"/>
</dbReference>
<dbReference type="EMBL" id="QKZV01000003">
    <property type="protein sequence ID" value="PZX63707.1"/>
    <property type="molecule type" value="Genomic_DNA"/>
</dbReference>
<evidence type="ECO:0000313" key="6">
    <source>
        <dbReference type="EMBL" id="PZX63707.1"/>
    </source>
</evidence>